<accession>A0ACB9QIR5</accession>
<organism evidence="1 2">
    <name type="scientific">Melastoma candidum</name>
    <dbReference type="NCBI Taxonomy" id="119954"/>
    <lineage>
        <taxon>Eukaryota</taxon>
        <taxon>Viridiplantae</taxon>
        <taxon>Streptophyta</taxon>
        <taxon>Embryophyta</taxon>
        <taxon>Tracheophyta</taxon>
        <taxon>Spermatophyta</taxon>
        <taxon>Magnoliopsida</taxon>
        <taxon>eudicotyledons</taxon>
        <taxon>Gunneridae</taxon>
        <taxon>Pentapetalae</taxon>
        <taxon>rosids</taxon>
        <taxon>malvids</taxon>
        <taxon>Myrtales</taxon>
        <taxon>Melastomataceae</taxon>
        <taxon>Melastomatoideae</taxon>
        <taxon>Melastomateae</taxon>
        <taxon>Melastoma</taxon>
    </lineage>
</organism>
<evidence type="ECO:0000313" key="1">
    <source>
        <dbReference type="EMBL" id="KAI4366063.1"/>
    </source>
</evidence>
<comment type="caution">
    <text evidence="1">The sequence shown here is derived from an EMBL/GenBank/DDBJ whole genome shotgun (WGS) entry which is preliminary data.</text>
</comment>
<keyword evidence="2" id="KW-1185">Reference proteome</keyword>
<proteinExistence type="predicted"/>
<dbReference type="EMBL" id="CM042885">
    <property type="protein sequence ID" value="KAI4366063.1"/>
    <property type="molecule type" value="Genomic_DNA"/>
</dbReference>
<dbReference type="Proteomes" id="UP001057402">
    <property type="component" value="Chromosome 6"/>
</dbReference>
<sequence>MFRRSIPYPPLRRETSPSATPPLHRLPRQEAQEAPPLLQPGPGASSFRSDADVEIEERPEFFRFVTETDSLASGVIAHMVEIHPGVTKIVVGPRGGVRVWDLDLLMGVSSGLSWGCGIWTCSWGCRCTRS</sequence>
<reference evidence="2" key="1">
    <citation type="journal article" date="2023" name="Front. Plant Sci.">
        <title>Chromosomal-level genome assembly of Melastoma candidum provides insights into trichome evolution.</title>
        <authorList>
            <person name="Zhong Y."/>
            <person name="Wu W."/>
            <person name="Sun C."/>
            <person name="Zou P."/>
            <person name="Liu Y."/>
            <person name="Dai S."/>
            <person name="Zhou R."/>
        </authorList>
    </citation>
    <scope>NUCLEOTIDE SEQUENCE [LARGE SCALE GENOMIC DNA]</scope>
</reference>
<gene>
    <name evidence="1" type="ORF">MLD38_021987</name>
</gene>
<evidence type="ECO:0000313" key="2">
    <source>
        <dbReference type="Proteomes" id="UP001057402"/>
    </source>
</evidence>
<protein>
    <submittedName>
        <fullName evidence="1">Uncharacterized protein</fullName>
    </submittedName>
</protein>
<name>A0ACB9QIR5_9MYRT</name>